<dbReference type="AlphaFoldDB" id="B3EK10"/>
<protein>
    <recommendedName>
        <fullName evidence="2">DUF1997 domain-containing protein</fullName>
    </recommendedName>
</protein>
<proteinExistence type="predicted"/>
<accession>B3EK10</accession>
<evidence type="ECO:0008006" key="2">
    <source>
        <dbReference type="Google" id="ProtNLM"/>
    </source>
</evidence>
<dbReference type="HOGENOM" id="CLU_1346900_0_0_10"/>
<name>B3EK10_CHLPB</name>
<dbReference type="KEGG" id="cpb:Cphamn1_0095"/>
<dbReference type="InterPro" id="IPR018971">
    <property type="entry name" value="DUF1997"/>
</dbReference>
<gene>
    <name evidence="1" type="ordered locus">Cphamn1_0095</name>
</gene>
<evidence type="ECO:0000313" key="1">
    <source>
        <dbReference type="EMBL" id="ACE03078.1"/>
    </source>
</evidence>
<sequence>MEAHGHTKGEYLFHADLEKTSTYLADQKKVMAFNPFCEHVEATDIENIYKWHFQVTDPRDNPFQVIFYVQQHDELLVSLPDDYPYESEISLPDEIVQKYTTGKKIRWEPYKMTYNVNDPDNYIFEGKVNAEMTLFEHHENQTTVNFLMDVDITFELYPIFRIFPEKIITTMTNAGMSMIMQISANQMFQSILSDFRSIHR</sequence>
<dbReference type="eggNOG" id="ENOG502ZCKU">
    <property type="taxonomic scope" value="Bacteria"/>
</dbReference>
<dbReference type="OrthoDB" id="597386at2"/>
<organism evidence="1">
    <name type="scientific">Chlorobium phaeobacteroides (strain BS1)</name>
    <dbReference type="NCBI Taxonomy" id="331678"/>
    <lineage>
        <taxon>Bacteria</taxon>
        <taxon>Pseudomonadati</taxon>
        <taxon>Chlorobiota</taxon>
        <taxon>Chlorobiia</taxon>
        <taxon>Chlorobiales</taxon>
        <taxon>Chlorobiaceae</taxon>
        <taxon>Chlorobium/Pelodictyon group</taxon>
        <taxon>Chlorobium</taxon>
    </lineage>
</organism>
<dbReference type="EMBL" id="CP001101">
    <property type="protein sequence ID" value="ACE03078.1"/>
    <property type="molecule type" value="Genomic_DNA"/>
</dbReference>
<dbReference type="STRING" id="331678.Cphamn1_0095"/>
<dbReference type="Pfam" id="PF09366">
    <property type="entry name" value="DUF1997"/>
    <property type="match status" value="1"/>
</dbReference>
<reference evidence="1" key="1">
    <citation type="submission" date="2008-06" db="EMBL/GenBank/DDBJ databases">
        <title>Complete sequence of Chlorobium phaeobacteroides BS1.</title>
        <authorList>
            <consortium name="US DOE Joint Genome Institute"/>
            <person name="Lucas S."/>
            <person name="Copeland A."/>
            <person name="Lapidus A."/>
            <person name="Glavina del Rio T."/>
            <person name="Dalin E."/>
            <person name="Tice H."/>
            <person name="Bruce D."/>
            <person name="Goodwin L."/>
            <person name="Pitluck S."/>
            <person name="Schmutz J."/>
            <person name="Larimer F."/>
            <person name="Land M."/>
            <person name="Hauser L."/>
            <person name="Kyrpides N."/>
            <person name="Ovchinnikova G."/>
            <person name="Li T."/>
            <person name="Liu Z."/>
            <person name="Zhao F."/>
            <person name="Overmann J."/>
            <person name="Bryant D.A."/>
            <person name="Richardson P."/>
        </authorList>
    </citation>
    <scope>NUCLEOTIDE SEQUENCE [LARGE SCALE GENOMIC DNA]</scope>
    <source>
        <strain evidence="1">BS1</strain>
    </source>
</reference>